<dbReference type="Proteomes" id="UP000501690">
    <property type="component" value="Linkage Group LG10"/>
</dbReference>
<dbReference type="GO" id="GO:0022857">
    <property type="term" value="F:transmembrane transporter activity"/>
    <property type="evidence" value="ECO:0007669"/>
    <property type="project" value="InterPro"/>
</dbReference>
<organism evidence="7 8">
    <name type="scientific">Vigna unguiculata</name>
    <name type="common">Cowpea</name>
    <dbReference type="NCBI Taxonomy" id="3917"/>
    <lineage>
        <taxon>Eukaryota</taxon>
        <taxon>Viridiplantae</taxon>
        <taxon>Streptophyta</taxon>
        <taxon>Embryophyta</taxon>
        <taxon>Tracheophyta</taxon>
        <taxon>Spermatophyta</taxon>
        <taxon>Magnoliopsida</taxon>
        <taxon>eudicotyledons</taxon>
        <taxon>Gunneridae</taxon>
        <taxon>Pentapetalae</taxon>
        <taxon>rosids</taxon>
        <taxon>fabids</taxon>
        <taxon>Fabales</taxon>
        <taxon>Fabaceae</taxon>
        <taxon>Papilionoideae</taxon>
        <taxon>50 kb inversion clade</taxon>
        <taxon>NPAAA clade</taxon>
        <taxon>indigoferoid/millettioid clade</taxon>
        <taxon>Phaseoleae</taxon>
        <taxon>Vigna</taxon>
    </lineage>
</organism>
<evidence type="ECO:0000313" key="7">
    <source>
        <dbReference type="EMBL" id="QCE12580.1"/>
    </source>
</evidence>
<feature type="transmembrane region" description="Helical" evidence="6">
    <location>
        <begin position="1050"/>
        <end position="1069"/>
    </location>
</feature>
<keyword evidence="8" id="KW-1185">Reference proteome</keyword>
<dbReference type="InterPro" id="IPR000109">
    <property type="entry name" value="POT_fam"/>
</dbReference>
<feature type="transmembrane region" description="Helical" evidence="6">
    <location>
        <begin position="969"/>
        <end position="991"/>
    </location>
</feature>
<evidence type="ECO:0000256" key="6">
    <source>
        <dbReference type="SAM" id="Phobius"/>
    </source>
</evidence>
<feature type="transmembrane region" description="Helical" evidence="6">
    <location>
        <begin position="1129"/>
        <end position="1153"/>
    </location>
</feature>
<reference evidence="7 8" key="1">
    <citation type="submission" date="2019-04" db="EMBL/GenBank/DDBJ databases">
        <title>An improved genome assembly and genetic linkage map for asparagus bean, Vigna unguiculata ssp. sesquipedialis.</title>
        <authorList>
            <person name="Xia Q."/>
            <person name="Zhang R."/>
            <person name="Dong Y."/>
        </authorList>
    </citation>
    <scope>NUCLEOTIDE SEQUENCE [LARGE SCALE GENOMIC DNA]</scope>
    <source>
        <tissue evidence="7">Leaf</tissue>
    </source>
</reference>
<evidence type="ECO:0000256" key="4">
    <source>
        <dbReference type="ARBA" id="ARBA00022989"/>
    </source>
</evidence>
<feature type="transmembrane region" description="Helical" evidence="6">
    <location>
        <begin position="1011"/>
        <end position="1029"/>
    </location>
</feature>
<dbReference type="Gene3D" id="1.20.1250.20">
    <property type="entry name" value="MFS general substrate transporter like domains"/>
    <property type="match status" value="2"/>
</dbReference>
<dbReference type="AlphaFoldDB" id="A0A4D6NFQ3"/>
<evidence type="ECO:0000256" key="1">
    <source>
        <dbReference type="ARBA" id="ARBA00004141"/>
    </source>
</evidence>
<proteinExistence type="inferred from homology"/>
<dbReference type="CDD" id="cd17419">
    <property type="entry name" value="MFS_NPF7"/>
    <property type="match status" value="2"/>
</dbReference>
<feature type="transmembrane region" description="Helical" evidence="6">
    <location>
        <begin position="847"/>
        <end position="867"/>
    </location>
</feature>
<dbReference type="InterPro" id="IPR036259">
    <property type="entry name" value="MFS_trans_sf"/>
</dbReference>
<keyword evidence="4 6" id="KW-1133">Transmembrane helix</keyword>
<gene>
    <name evidence="7" type="ORF">DEO72_LG10g3825</name>
</gene>
<feature type="transmembrane region" description="Helical" evidence="6">
    <location>
        <begin position="662"/>
        <end position="690"/>
    </location>
</feature>
<feature type="transmembrane region" description="Helical" evidence="6">
    <location>
        <begin position="92"/>
        <end position="109"/>
    </location>
</feature>
<protein>
    <submittedName>
        <fullName evidence="7">Solute carrier family 15</fullName>
    </submittedName>
</protein>
<accession>A0A4D6NFQ3</accession>
<feature type="transmembrane region" description="Helical" evidence="6">
    <location>
        <begin position="711"/>
        <end position="728"/>
    </location>
</feature>
<dbReference type="Pfam" id="PF00854">
    <property type="entry name" value="PTR2"/>
    <property type="match status" value="2"/>
</dbReference>
<feature type="transmembrane region" description="Helical" evidence="6">
    <location>
        <begin position="48"/>
        <end position="72"/>
    </location>
</feature>
<feature type="transmembrane region" description="Helical" evidence="6">
    <location>
        <begin position="550"/>
        <end position="571"/>
    </location>
</feature>
<sequence length="1217" mass="135402">MASFYFNKKEKMKGKMSRDDDVCTSDGAIDSRGHPAVRKRTGTWVTGILILVNQGLATLAFFGVGVNLVLFLTRVMGQDNADAANNVSKWTGTVYIFSLLGAFLSDSYWGRYITCAIFQLIFVIGLVLLSLSSHIFLLKPSGCGDKELLCGSHSSYQTAFFYVSIYLVALGNGGYQPNIATFGADQFDEGDPKEQLSKVAFFSYFYLALNLGSLFSNTVLDYFEDKGQWTLGFWASAASAAIALILFLCGTRRYRYFKPVGNPLPRVAQVFVAAAKKWKVKVSAQDKLYEVEESSPNGRRKLLHTQGFRFLDKAAFVTSKDLEQIEENKRSPWRLSTVTQVEEVKCVLRLLPIWLCTIMYSVVFAQMASLFVVQGDAMDTGIPGFNIPPASMSSFDILGVAFFIFIYRHALDPFVAKTMKSKLTELQRMGIGLVLAIMAMVSAGLVEKFRLKYAIKDCVKCDGSSSLSVFWQVPQYVLTGASEVFMYVPQLEFFNGQAPEGLKSFGSALCMTSISLGNYVSSLLVAIVMKISTKNDIPGWIPGNLNLGHLDRFFFLLAALTAVDLVVYIALAKWYKYVKFEGNQELQDIKKENLEEKVKKEDYTSDGAIDRHGHPAVREKTGDWVAAILILVEEKVKKEDYTSDGAIDRHGHPAVREKTGDWVAAILILVNQGLATLAFFGVGVNLVLFLTRVMGQDNADAANNVSKWTGTVYIFSLLGAFLSDSYWGRYITCAIFQVIFVIGLVSLSVSSYIFLLRPSGCGDKELPCGSHSSYQTVLFYVSIYLIALGNGGYQPNIATFGADQFDEGDPREQHSKIVFFSYFYLALNVGSLFSNTILNYFEDDGLWTLGFWASAGSAALALALFLCGTPRYRYFKPSGNPLPRFCQVFVAAARKWNVKVLQDDKLYQADQQIPNNEGRKMLHTQGFRFLDKAAFMTSKNLKQMEENKCSPWSLSTVTQVEEVKCILRLLPIWLCTILYSVVFAQMASLFVEQGDAMDTRISSFHIPPASMSTFDILSVAVFIFVYRRVLDPLVARTMKSKGLTELQRMGIGLVLAIMAMVSAGLVEHFRLKHAIEDCNECEGSSSLSIFWQVPQYVLVGASEVFMYVGQLEFFNGQTPDGLKSFGSALCMTSISLGNYVSSLLVAIVMKISARDEMPGWIPGNLNKGHLDRFYFLLAALTTADLAIYVAMAKWYKYVKFQGINQNEINKEDPELGV</sequence>
<dbReference type="SUPFAM" id="SSF103473">
    <property type="entry name" value="MFS general substrate transporter"/>
    <property type="match status" value="2"/>
</dbReference>
<dbReference type="PANTHER" id="PTHR11654">
    <property type="entry name" value="OLIGOPEPTIDE TRANSPORTER-RELATED"/>
    <property type="match status" value="1"/>
</dbReference>
<feature type="transmembrane region" description="Helical" evidence="6">
    <location>
        <begin position="385"/>
        <end position="407"/>
    </location>
</feature>
<evidence type="ECO:0000313" key="8">
    <source>
        <dbReference type="Proteomes" id="UP000501690"/>
    </source>
</evidence>
<dbReference type="EMBL" id="CP039354">
    <property type="protein sequence ID" value="QCE12580.1"/>
    <property type="molecule type" value="Genomic_DNA"/>
</dbReference>
<feature type="transmembrane region" description="Helical" evidence="6">
    <location>
        <begin position="350"/>
        <end position="373"/>
    </location>
</feature>
<keyword evidence="5 6" id="KW-0472">Membrane</keyword>
<feature type="transmembrane region" description="Helical" evidence="6">
    <location>
        <begin position="196"/>
        <end position="215"/>
    </location>
</feature>
<evidence type="ECO:0000256" key="2">
    <source>
        <dbReference type="ARBA" id="ARBA00005982"/>
    </source>
</evidence>
<feature type="transmembrane region" description="Helical" evidence="6">
    <location>
        <begin position="428"/>
        <end position="446"/>
    </location>
</feature>
<evidence type="ECO:0000256" key="5">
    <source>
        <dbReference type="ARBA" id="ARBA00023136"/>
    </source>
</evidence>
<comment type="similarity">
    <text evidence="2">Belongs to the major facilitator superfamily. Proton-dependent oligopeptide transporter (POT/PTR) (TC 2.A.17) family.</text>
</comment>
<feature type="transmembrane region" description="Helical" evidence="6">
    <location>
        <begin position="817"/>
        <end position="841"/>
    </location>
</feature>
<feature type="transmembrane region" description="Helical" evidence="6">
    <location>
        <begin position="227"/>
        <end position="249"/>
    </location>
</feature>
<evidence type="ECO:0000256" key="3">
    <source>
        <dbReference type="ARBA" id="ARBA00022692"/>
    </source>
</evidence>
<dbReference type="GO" id="GO:0016020">
    <property type="term" value="C:membrane"/>
    <property type="evidence" value="ECO:0007669"/>
    <property type="project" value="UniProtKB-SubCell"/>
</dbReference>
<keyword evidence="3 6" id="KW-0812">Transmembrane</keyword>
<name>A0A4D6NFQ3_VIGUN</name>
<feature type="transmembrane region" description="Helical" evidence="6">
    <location>
        <begin position="156"/>
        <end position="175"/>
    </location>
</feature>
<feature type="transmembrane region" description="Helical" evidence="6">
    <location>
        <begin position="116"/>
        <end position="136"/>
    </location>
</feature>
<feature type="transmembrane region" description="Helical" evidence="6">
    <location>
        <begin position="1173"/>
        <end position="1191"/>
    </location>
</feature>
<feature type="transmembrane region" description="Helical" evidence="6">
    <location>
        <begin position="734"/>
        <end position="755"/>
    </location>
</feature>
<comment type="subcellular location">
    <subcellularLocation>
        <location evidence="1">Membrane</location>
        <topology evidence="1">Multi-pass membrane protein</topology>
    </subcellularLocation>
</comment>